<dbReference type="InterPro" id="IPR002104">
    <property type="entry name" value="Integrase_catalytic"/>
</dbReference>
<evidence type="ECO:0000256" key="3">
    <source>
        <dbReference type="ARBA" id="ARBA00023125"/>
    </source>
</evidence>
<dbReference type="InterPro" id="IPR010998">
    <property type="entry name" value="Integrase_recombinase_N"/>
</dbReference>
<dbReference type="Pfam" id="PF00589">
    <property type="entry name" value="Phage_integrase"/>
    <property type="match status" value="1"/>
</dbReference>
<dbReference type="RefSeq" id="WP_380745339.1">
    <property type="nucleotide sequence ID" value="NZ_JBHTLI010000001.1"/>
</dbReference>
<proteinExistence type="inferred from homology"/>
<gene>
    <name evidence="8" type="primary">xerA</name>
    <name evidence="8" type="ORF">ACFQ3Q_10085</name>
</gene>
<evidence type="ECO:0000259" key="7">
    <source>
        <dbReference type="PROSITE" id="PS51900"/>
    </source>
</evidence>
<dbReference type="InterPro" id="IPR050090">
    <property type="entry name" value="Tyrosine_recombinase_XerCD"/>
</dbReference>
<dbReference type="Proteomes" id="UP001597131">
    <property type="component" value="Unassembled WGS sequence"/>
</dbReference>
<reference evidence="9" key="1">
    <citation type="journal article" date="2019" name="Int. J. Syst. Evol. Microbiol.">
        <title>The Global Catalogue of Microorganisms (GCM) 10K type strain sequencing project: providing services to taxonomists for standard genome sequencing and annotation.</title>
        <authorList>
            <consortium name="The Broad Institute Genomics Platform"/>
            <consortium name="The Broad Institute Genome Sequencing Center for Infectious Disease"/>
            <person name="Wu L."/>
            <person name="Ma J."/>
        </authorList>
    </citation>
    <scope>NUCLEOTIDE SEQUENCE [LARGE SCALE GENOMIC DNA]</scope>
    <source>
        <strain evidence="9">CCUG 64793</strain>
    </source>
</reference>
<protein>
    <submittedName>
        <fullName evidence="8">Site-specific tyrosine recombinase/integron integrase</fullName>
    </submittedName>
</protein>
<comment type="similarity">
    <text evidence="1">Belongs to the 'phage' integrase family.</text>
</comment>
<feature type="domain" description="Core-binding (CB)" evidence="7">
    <location>
        <begin position="94"/>
        <end position="173"/>
    </location>
</feature>
<evidence type="ECO:0000313" key="9">
    <source>
        <dbReference type="Proteomes" id="UP001597131"/>
    </source>
</evidence>
<dbReference type="Pfam" id="PF13495">
    <property type="entry name" value="Phage_int_SAM_4"/>
    <property type="match status" value="1"/>
</dbReference>
<dbReference type="PANTHER" id="PTHR30349">
    <property type="entry name" value="PHAGE INTEGRASE-RELATED"/>
    <property type="match status" value="1"/>
</dbReference>
<evidence type="ECO:0000256" key="2">
    <source>
        <dbReference type="ARBA" id="ARBA00022908"/>
    </source>
</evidence>
<dbReference type="PANTHER" id="PTHR30349:SF64">
    <property type="entry name" value="PROPHAGE INTEGRASE INTD-RELATED"/>
    <property type="match status" value="1"/>
</dbReference>
<dbReference type="PROSITE" id="PS51900">
    <property type="entry name" value="CB"/>
    <property type="match status" value="1"/>
</dbReference>
<accession>A0ABW3NUS8</accession>
<comment type="caution">
    <text evidence="8">The sequence shown here is derived from an EMBL/GenBank/DDBJ whole genome shotgun (WGS) entry which is preliminary data.</text>
</comment>
<sequence>MIRIQLFPFELQNEVFIGISFSFNAEVKTHLKNLPGIQWNTTRNCYFIPYSYENKSRLFNHLREKGWFVDYTALQKVKNGKLSPKKKTEPVLSPENESLLKEYTEYLNGKRYSESTIRTYRNFAQQFIVFQNKAPEEITNRDLERFVELQIAGKAYSISSHRQCISALMHFFKVFKNTEIDTDNIERPGKSKYLPGVLSKEEVIDLLRATRNLKHRAILALIYSSGLRIGELLKLKLSDIDIDRRQVKVKMAKGRKDRYAILADSFIPLLYNYVGTYKPKGYFVEGQSGGIYTGSSIRSFLKESCRRAGITKKVTPHTLRHSYATHMLENGIDIRYIQELLGHSRPETTMIYTHVAQKDLNKIKSPLDIAIKEFQDSGKGDPDLRLSRKFLE</sequence>
<evidence type="ECO:0000313" key="8">
    <source>
        <dbReference type="EMBL" id="MFD1096096.1"/>
    </source>
</evidence>
<keyword evidence="9" id="KW-1185">Reference proteome</keyword>
<dbReference type="EMBL" id="JBHTLI010000001">
    <property type="protein sequence ID" value="MFD1096096.1"/>
    <property type="molecule type" value="Genomic_DNA"/>
</dbReference>
<dbReference type="InterPro" id="IPR004107">
    <property type="entry name" value="Integrase_SAM-like_N"/>
</dbReference>
<keyword evidence="2" id="KW-0229">DNA integration</keyword>
<dbReference type="SUPFAM" id="SSF56349">
    <property type="entry name" value="DNA breaking-rejoining enzymes"/>
    <property type="match status" value="1"/>
</dbReference>
<organism evidence="8 9">
    <name type="scientific">Salegentibacter chungangensis</name>
    <dbReference type="NCBI Taxonomy" id="1335724"/>
    <lineage>
        <taxon>Bacteria</taxon>
        <taxon>Pseudomonadati</taxon>
        <taxon>Bacteroidota</taxon>
        <taxon>Flavobacteriia</taxon>
        <taxon>Flavobacteriales</taxon>
        <taxon>Flavobacteriaceae</taxon>
        <taxon>Salegentibacter</taxon>
    </lineage>
</organism>
<keyword evidence="3 5" id="KW-0238">DNA-binding</keyword>
<evidence type="ECO:0000256" key="1">
    <source>
        <dbReference type="ARBA" id="ARBA00008857"/>
    </source>
</evidence>
<dbReference type="PROSITE" id="PS51898">
    <property type="entry name" value="TYR_RECOMBINASE"/>
    <property type="match status" value="1"/>
</dbReference>
<dbReference type="InterPro" id="IPR044068">
    <property type="entry name" value="CB"/>
</dbReference>
<feature type="domain" description="Tyr recombinase" evidence="6">
    <location>
        <begin position="193"/>
        <end position="365"/>
    </location>
</feature>
<evidence type="ECO:0000256" key="4">
    <source>
        <dbReference type="ARBA" id="ARBA00023172"/>
    </source>
</evidence>
<dbReference type="InterPro" id="IPR013762">
    <property type="entry name" value="Integrase-like_cat_sf"/>
</dbReference>
<name>A0ABW3NUS8_9FLAO</name>
<dbReference type="Gene3D" id="1.10.443.10">
    <property type="entry name" value="Intergrase catalytic core"/>
    <property type="match status" value="1"/>
</dbReference>
<dbReference type="NCBIfam" id="NF040815">
    <property type="entry name" value="recomb_XerA_Arch"/>
    <property type="match status" value="1"/>
</dbReference>
<dbReference type="Gene3D" id="1.10.150.130">
    <property type="match status" value="1"/>
</dbReference>
<keyword evidence="4" id="KW-0233">DNA recombination</keyword>
<evidence type="ECO:0000256" key="5">
    <source>
        <dbReference type="PROSITE-ProRule" id="PRU01248"/>
    </source>
</evidence>
<evidence type="ECO:0000259" key="6">
    <source>
        <dbReference type="PROSITE" id="PS51898"/>
    </source>
</evidence>
<dbReference type="InterPro" id="IPR011010">
    <property type="entry name" value="DNA_brk_join_enz"/>
</dbReference>